<evidence type="ECO:0000256" key="7">
    <source>
        <dbReference type="SAM" id="SignalP"/>
    </source>
</evidence>
<accession>A0ABM1MF90</accession>
<evidence type="ECO:0000256" key="1">
    <source>
        <dbReference type="ARBA" id="ARBA00004613"/>
    </source>
</evidence>
<evidence type="ECO:0000256" key="4">
    <source>
        <dbReference type="ARBA" id="ARBA00022815"/>
    </source>
</evidence>
<protein>
    <submittedName>
        <fullName evidence="9">Cardio acceleratory peptide 2b</fullName>
    </submittedName>
</protein>
<feature type="chain" id="PRO_5045120598" evidence="7">
    <location>
        <begin position="27"/>
        <end position="152"/>
    </location>
</feature>
<dbReference type="Proteomes" id="UP000695000">
    <property type="component" value="Unplaced"/>
</dbReference>
<dbReference type="PROSITE" id="PS00539">
    <property type="entry name" value="PYROKININ"/>
    <property type="match status" value="1"/>
</dbReference>
<reference evidence="9" key="1">
    <citation type="submission" date="2025-08" db="UniProtKB">
        <authorList>
            <consortium name="RefSeq"/>
        </authorList>
    </citation>
    <scope>IDENTIFICATION</scope>
    <source>
        <tissue evidence="9">Whole Larva</tissue>
    </source>
</reference>
<name>A0ABM1MF90_NICVS</name>
<keyword evidence="7" id="KW-0732">Signal</keyword>
<keyword evidence="5" id="KW-0527">Neuropeptide</keyword>
<comment type="similarity">
    <text evidence="2">Belongs to the pyrokinin family.</text>
</comment>
<dbReference type="InterPro" id="IPR001484">
    <property type="entry name" value="Pyrokinin_CS"/>
</dbReference>
<evidence type="ECO:0000313" key="8">
    <source>
        <dbReference type="Proteomes" id="UP000695000"/>
    </source>
</evidence>
<evidence type="ECO:0000256" key="5">
    <source>
        <dbReference type="ARBA" id="ARBA00023320"/>
    </source>
</evidence>
<keyword evidence="4" id="KW-0027">Amidation</keyword>
<comment type="subcellular location">
    <subcellularLocation>
        <location evidence="1">Secreted</location>
    </subcellularLocation>
</comment>
<proteinExistence type="inferred from homology"/>
<gene>
    <name evidence="9" type="primary">LOC108560273</name>
</gene>
<keyword evidence="8" id="KW-1185">Reference proteome</keyword>
<evidence type="ECO:0000256" key="3">
    <source>
        <dbReference type="ARBA" id="ARBA00022525"/>
    </source>
</evidence>
<organism evidence="8 9">
    <name type="scientific">Nicrophorus vespilloides</name>
    <name type="common">Boreal carrion beetle</name>
    <dbReference type="NCBI Taxonomy" id="110193"/>
    <lineage>
        <taxon>Eukaryota</taxon>
        <taxon>Metazoa</taxon>
        <taxon>Ecdysozoa</taxon>
        <taxon>Arthropoda</taxon>
        <taxon>Hexapoda</taxon>
        <taxon>Insecta</taxon>
        <taxon>Pterygota</taxon>
        <taxon>Neoptera</taxon>
        <taxon>Endopterygota</taxon>
        <taxon>Coleoptera</taxon>
        <taxon>Polyphaga</taxon>
        <taxon>Staphyliniformia</taxon>
        <taxon>Silphidae</taxon>
        <taxon>Nicrophorinae</taxon>
        <taxon>Nicrophorus</taxon>
    </lineage>
</organism>
<feature type="region of interest" description="Disordered" evidence="6">
    <location>
        <begin position="131"/>
        <end position="152"/>
    </location>
</feature>
<keyword evidence="3" id="KW-0964">Secreted</keyword>
<evidence type="ECO:0000313" key="9">
    <source>
        <dbReference type="RefSeq" id="XP_017773240.1"/>
    </source>
</evidence>
<feature type="signal peptide" evidence="7">
    <location>
        <begin position="1"/>
        <end position="26"/>
    </location>
</feature>
<sequence>MNKFVSSLLKISGILILFVLVDNIDAKGRDSNQRLFPFPRVGRGQDSRYLSRNEEGKISLFAFPRIGRSEQPLPKRSSSSSNNGLWFGPRLGRVQKRDIYVYDLPHNYPREIVFTNSKYNMDFPDYPETRNVHYTPRLGRESSEQQEEDAEE</sequence>
<dbReference type="RefSeq" id="XP_017773240.1">
    <property type="nucleotide sequence ID" value="XM_017917751.1"/>
</dbReference>
<evidence type="ECO:0000256" key="6">
    <source>
        <dbReference type="SAM" id="MobiDB-lite"/>
    </source>
</evidence>
<dbReference type="GeneID" id="108560273"/>
<evidence type="ECO:0000256" key="2">
    <source>
        <dbReference type="ARBA" id="ARBA00007714"/>
    </source>
</evidence>